<sequence length="345" mass="36301">MPLPTERAAMTSTRPSACSRLSLDAGEPLAGSASTANGYLVVEHGGPWGAKVLRDAPFADHDGTPVALGEHLARVLAPLGVTTLLARRTGSRHGIPFPATVMLVAVDAAGGHGARTTVGGISEILSWDLPELLARLLGGAVPAGWDRLDTQYLVCTHARRDACCGELGRPLVAALGTRDPGRTWEVSHLGGHRLAASALVLPDGVVYGRLGPDDVPSLVSAHTEGAVLSRSLRGRAALPQPAQAAEIALRRHTGIRGSSGLRLDSVDGAEDRTTTHWTANDGTSWRVVVHTERPDAPEMARAAVRSRHRPPPGSGSWRSCPPTTSRSDGRPADNRLPLPAVDRRR</sequence>
<evidence type="ECO:0000256" key="1">
    <source>
        <dbReference type="SAM" id="MobiDB-lite"/>
    </source>
</evidence>
<reference evidence="2 3" key="1">
    <citation type="submission" date="2019-10" db="EMBL/GenBank/DDBJ databases">
        <title>Georgenia wutianyii sp. nov. and Georgenia yuyongxinii sp. nov. isolated from plateau pika (Ochotona curzoniae) in the Qinghai-Tibet plateau of China.</title>
        <authorList>
            <person name="Tian Z."/>
        </authorList>
    </citation>
    <scope>NUCLEOTIDE SEQUENCE [LARGE SCALE GENOMIC DNA]</scope>
    <source>
        <strain evidence="2 3">JCM 19765</strain>
    </source>
</reference>
<organism evidence="2 3">
    <name type="scientific">Georgenia subflava</name>
    <dbReference type="NCBI Taxonomy" id="1622177"/>
    <lineage>
        <taxon>Bacteria</taxon>
        <taxon>Bacillati</taxon>
        <taxon>Actinomycetota</taxon>
        <taxon>Actinomycetes</taxon>
        <taxon>Micrococcales</taxon>
        <taxon>Bogoriellaceae</taxon>
        <taxon>Georgenia</taxon>
    </lineage>
</organism>
<dbReference type="AlphaFoldDB" id="A0A6N7EQQ0"/>
<dbReference type="PANTHER" id="PTHR31902:SF22">
    <property type="entry name" value="SLL1203 PROTEIN"/>
    <property type="match status" value="1"/>
</dbReference>
<dbReference type="Pfam" id="PF06999">
    <property type="entry name" value="Suc_Fer-like"/>
    <property type="match status" value="1"/>
</dbReference>
<protein>
    <submittedName>
        <fullName evidence="2">Sucrase ferredoxin</fullName>
    </submittedName>
</protein>
<dbReference type="SUPFAM" id="SSF52833">
    <property type="entry name" value="Thioredoxin-like"/>
    <property type="match status" value="1"/>
</dbReference>
<evidence type="ECO:0000313" key="3">
    <source>
        <dbReference type="Proteomes" id="UP000437709"/>
    </source>
</evidence>
<comment type="caution">
    <text evidence="2">The sequence shown here is derived from an EMBL/GenBank/DDBJ whole genome shotgun (WGS) entry which is preliminary data.</text>
</comment>
<dbReference type="CDD" id="cd03062">
    <property type="entry name" value="TRX_Fd_Sucrase"/>
    <property type="match status" value="1"/>
</dbReference>
<dbReference type="RefSeq" id="WP_152195288.1">
    <property type="nucleotide sequence ID" value="NZ_VUKD01000003.1"/>
</dbReference>
<dbReference type="Proteomes" id="UP000437709">
    <property type="component" value="Unassembled WGS sequence"/>
</dbReference>
<feature type="region of interest" description="Disordered" evidence="1">
    <location>
        <begin position="292"/>
        <end position="345"/>
    </location>
</feature>
<dbReference type="InterPro" id="IPR036249">
    <property type="entry name" value="Thioredoxin-like_sf"/>
</dbReference>
<evidence type="ECO:0000313" key="2">
    <source>
        <dbReference type="EMBL" id="MPV38466.1"/>
    </source>
</evidence>
<dbReference type="InterPro" id="IPR009737">
    <property type="entry name" value="Aim32/Apd1-like"/>
</dbReference>
<keyword evidence="3" id="KW-1185">Reference proteome</keyword>
<dbReference type="EMBL" id="WHPC01000082">
    <property type="protein sequence ID" value="MPV38466.1"/>
    <property type="molecule type" value="Genomic_DNA"/>
</dbReference>
<gene>
    <name evidence="2" type="ORF">GB881_15720</name>
</gene>
<dbReference type="Gene3D" id="3.40.30.10">
    <property type="entry name" value="Glutaredoxin"/>
    <property type="match status" value="1"/>
</dbReference>
<name>A0A6N7EQQ0_9MICO</name>
<dbReference type="PANTHER" id="PTHR31902">
    <property type="entry name" value="ACTIN PATCHES DISTAL PROTEIN 1"/>
    <property type="match status" value="1"/>
</dbReference>
<proteinExistence type="predicted"/>
<dbReference type="OrthoDB" id="3399139at2"/>
<accession>A0A6N7EQQ0</accession>